<evidence type="ECO:0000313" key="2">
    <source>
        <dbReference type="EMBL" id="MCI34228.1"/>
    </source>
</evidence>
<feature type="compositionally biased region" description="Basic and acidic residues" evidence="1">
    <location>
        <begin position="57"/>
        <end position="70"/>
    </location>
</feature>
<organism evidence="2 3">
    <name type="scientific">Trifolium medium</name>
    <dbReference type="NCBI Taxonomy" id="97028"/>
    <lineage>
        <taxon>Eukaryota</taxon>
        <taxon>Viridiplantae</taxon>
        <taxon>Streptophyta</taxon>
        <taxon>Embryophyta</taxon>
        <taxon>Tracheophyta</taxon>
        <taxon>Spermatophyta</taxon>
        <taxon>Magnoliopsida</taxon>
        <taxon>eudicotyledons</taxon>
        <taxon>Gunneridae</taxon>
        <taxon>Pentapetalae</taxon>
        <taxon>rosids</taxon>
        <taxon>fabids</taxon>
        <taxon>Fabales</taxon>
        <taxon>Fabaceae</taxon>
        <taxon>Papilionoideae</taxon>
        <taxon>50 kb inversion clade</taxon>
        <taxon>NPAAA clade</taxon>
        <taxon>Hologalegina</taxon>
        <taxon>IRL clade</taxon>
        <taxon>Trifolieae</taxon>
        <taxon>Trifolium</taxon>
    </lineage>
</organism>
<dbReference type="EMBL" id="LXQA010211756">
    <property type="protein sequence ID" value="MCI34228.1"/>
    <property type="molecule type" value="Genomic_DNA"/>
</dbReference>
<evidence type="ECO:0000313" key="3">
    <source>
        <dbReference type="Proteomes" id="UP000265520"/>
    </source>
</evidence>
<name>A0A392RC66_9FABA</name>
<feature type="region of interest" description="Disordered" evidence="1">
    <location>
        <begin position="1"/>
        <end position="83"/>
    </location>
</feature>
<reference evidence="2 3" key="1">
    <citation type="journal article" date="2018" name="Front. Plant Sci.">
        <title>Red Clover (Trifolium pratense) and Zigzag Clover (T. medium) - A Picture of Genomic Similarities and Differences.</title>
        <authorList>
            <person name="Dluhosova J."/>
            <person name="Istvanek J."/>
            <person name="Nedelnik J."/>
            <person name="Repkova J."/>
        </authorList>
    </citation>
    <scope>NUCLEOTIDE SEQUENCE [LARGE SCALE GENOMIC DNA]</scope>
    <source>
        <strain evidence="3">cv. 10/8</strain>
        <tissue evidence="2">Leaf</tissue>
    </source>
</reference>
<accession>A0A392RC66</accession>
<feature type="non-terminal residue" evidence="2">
    <location>
        <position position="1"/>
    </location>
</feature>
<dbReference type="AlphaFoldDB" id="A0A392RC66"/>
<sequence>EDGITSANAKTITSSTHSKSANSLGPMATSSLEHDDGQIVEASPPIAITKPLTTEDVDVKNRKETSKANDDEGEGSLGQFNFL</sequence>
<protein>
    <submittedName>
        <fullName evidence="2">LRR and NB-ARC domain disease resistance protein</fullName>
    </submittedName>
</protein>
<evidence type="ECO:0000256" key="1">
    <source>
        <dbReference type="SAM" id="MobiDB-lite"/>
    </source>
</evidence>
<comment type="caution">
    <text evidence="2">The sequence shown here is derived from an EMBL/GenBank/DDBJ whole genome shotgun (WGS) entry which is preliminary data.</text>
</comment>
<proteinExistence type="predicted"/>
<feature type="compositionally biased region" description="Polar residues" evidence="1">
    <location>
        <begin position="1"/>
        <end position="31"/>
    </location>
</feature>
<keyword evidence="3" id="KW-1185">Reference proteome</keyword>
<dbReference type="Proteomes" id="UP000265520">
    <property type="component" value="Unassembled WGS sequence"/>
</dbReference>